<organism evidence="2">
    <name type="scientific">Grammatophora oceanica</name>
    <dbReference type="NCBI Taxonomy" id="210454"/>
    <lineage>
        <taxon>Eukaryota</taxon>
        <taxon>Sar</taxon>
        <taxon>Stramenopiles</taxon>
        <taxon>Ochrophyta</taxon>
        <taxon>Bacillariophyta</taxon>
        <taxon>Fragilariophyceae</taxon>
        <taxon>Fragilariophycidae</taxon>
        <taxon>Rhabdonematales</taxon>
        <taxon>Grammatophoraceae</taxon>
        <taxon>Grammatophora</taxon>
    </lineage>
</organism>
<dbReference type="EMBL" id="HBGK01018653">
    <property type="protein sequence ID" value="CAD9280492.1"/>
    <property type="molecule type" value="Transcribed_RNA"/>
</dbReference>
<reference evidence="2" key="1">
    <citation type="submission" date="2021-01" db="EMBL/GenBank/DDBJ databases">
        <authorList>
            <person name="Corre E."/>
            <person name="Pelletier E."/>
            <person name="Niang G."/>
            <person name="Scheremetjew M."/>
            <person name="Finn R."/>
            <person name="Kale V."/>
            <person name="Holt S."/>
            <person name="Cochrane G."/>
            <person name="Meng A."/>
            <person name="Brown T."/>
            <person name="Cohen L."/>
        </authorList>
    </citation>
    <scope>NUCLEOTIDE SEQUENCE</scope>
    <source>
        <strain evidence="2">CCMP 410</strain>
    </source>
</reference>
<feature type="compositionally biased region" description="Basic and acidic residues" evidence="1">
    <location>
        <begin position="35"/>
        <end position="45"/>
    </location>
</feature>
<evidence type="ECO:0000313" key="2">
    <source>
        <dbReference type="EMBL" id="CAD9280492.1"/>
    </source>
</evidence>
<feature type="compositionally biased region" description="Low complexity" evidence="1">
    <location>
        <begin position="318"/>
        <end position="329"/>
    </location>
</feature>
<evidence type="ECO:0000256" key="1">
    <source>
        <dbReference type="SAM" id="MobiDB-lite"/>
    </source>
</evidence>
<evidence type="ECO:0008006" key="3">
    <source>
        <dbReference type="Google" id="ProtNLM"/>
    </source>
</evidence>
<feature type="region of interest" description="Disordered" evidence="1">
    <location>
        <begin position="318"/>
        <end position="354"/>
    </location>
</feature>
<accession>A0A7S1UWA2</accession>
<gene>
    <name evidence="2" type="ORF">GOCE00092_LOCUS9402</name>
</gene>
<proteinExistence type="predicted"/>
<feature type="region of interest" description="Disordered" evidence="1">
    <location>
        <begin position="34"/>
        <end position="67"/>
    </location>
</feature>
<feature type="compositionally biased region" description="Basic and acidic residues" evidence="1">
    <location>
        <begin position="343"/>
        <end position="354"/>
    </location>
</feature>
<feature type="region of interest" description="Disordered" evidence="1">
    <location>
        <begin position="174"/>
        <end position="206"/>
    </location>
</feature>
<sequence length="354" mass="38366">MTKEGQESGVDLVARVAAAAGVYEEATAAAAAITGEKDKEAGEKEAESEEAAATQPEKSPEEDEEDLVDAAELLRSIEQPHPSNSQYKLKKYLSKRGVPHPLWKAFHLYESMNVKPDKHKANVQYGCCNACGADLAIDTTKGVGSLRAHLRIYHCALWDILEPPESRAQNRKRNALYNGSKDSKASPGRNKKIKRSSVGPMSGSFGMPSSRNQVIKALRKVCEKELITTEQKRILLTDIIKNKQSDTTSILETAYDLLLETSGTTKHVGEDDGKKKDHALEMLEQEFADQCRHFAADLAKQEEEGDAAAAVAAAVAAATTPTSAVTTPSLPSKKDSDAEEAESAVKSETEEVKV</sequence>
<protein>
    <recommendedName>
        <fullName evidence="3">BED-type domain-containing protein</fullName>
    </recommendedName>
</protein>
<feature type="compositionally biased region" description="Low complexity" evidence="1">
    <location>
        <begin position="196"/>
        <end position="206"/>
    </location>
</feature>
<dbReference type="AlphaFoldDB" id="A0A7S1UWA2"/>
<name>A0A7S1UWA2_9STRA</name>